<dbReference type="Proteomes" id="UP000251960">
    <property type="component" value="Chromosome 1"/>
</dbReference>
<protein>
    <submittedName>
        <fullName evidence="1">Methyl-CpG-binding domain-containing protein 2</fullName>
    </submittedName>
</protein>
<organism evidence="1">
    <name type="scientific">Zea mays</name>
    <name type="common">Maize</name>
    <dbReference type="NCBI Taxonomy" id="4577"/>
    <lineage>
        <taxon>Eukaryota</taxon>
        <taxon>Viridiplantae</taxon>
        <taxon>Streptophyta</taxon>
        <taxon>Embryophyta</taxon>
        <taxon>Tracheophyta</taxon>
        <taxon>Spermatophyta</taxon>
        <taxon>Magnoliopsida</taxon>
        <taxon>Liliopsida</taxon>
        <taxon>Poales</taxon>
        <taxon>Poaceae</taxon>
        <taxon>PACMAD clade</taxon>
        <taxon>Panicoideae</taxon>
        <taxon>Andropogonodae</taxon>
        <taxon>Andropogoneae</taxon>
        <taxon>Tripsacinae</taxon>
        <taxon>Zea</taxon>
    </lineage>
</organism>
<dbReference type="AlphaFoldDB" id="A0A317YHU9"/>
<comment type="caution">
    <text evidence="1">The sequence shown here is derived from an EMBL/GenBank/DDBJ whole genome shotgun (WGS) entry which is preliminary data.</text>
</comment>
<reference evidence="1" key="1">
    <citation type="journal article" date="2018" name="Nat. Genet.">
        <title>Extensive intraspecific gene order and gene structural variations between Mo17 and other maize genomes.</title>
        <authorList>
            <person name="Sun S."/>
            <person name="Zhou Y."/>
            <person name="Chen J."/>
            <person name="Shi J."/>
            <person name="Zhao H."/>
            <person name="Zhao H."/>
            <person name="Song W."/>
            <person name="Zhang M."/>
            <person name="Cui Y."/>
            <person name="Dong X."/>
            <person name="Liu H."/>
            <person name="Ma X."/>
            <person name="Jiao Y."/>
            <person name="Wang B."/>
            <person name="Wei X."/>
            <person name="Stein J.C."/>
            <person name="Glaubitz J.C."/>
            <person name="Lu F."/>
            <person name="Yu G."/>
            <person name="Liang C."/>
            <person name="Fengler K."/>
            <person name="Li B."/>
            <person name="Rafalski A."/>
            <person name="Schnable P.S."/>
            <person name="Ware D.H."/>
            <person name="Buckler E.S."/>
            <person name="Lai J."/>
        </authorList>
    </citation>
    <scope>NUCLEOTIDE SEQUENCE [LARGE SCALE GENOMIC DNA]</scope>
    <source>
        <tissue evidence="1">Seedling</tissue>
    </source>
</reference>
<evidence type="ECO:0000313" key="1">
    <source>
        <dbReference type="EMBL" id="PWZ57282.1"/>
    </source>
</evidence>
<dbReference type="EMBL" id="NCVQ01000001">
    <property type="protein sequence ID" value="PWZ57282.1"/>
    <property type="molecule type" value="Genomic_DNA"/>
</dbReference>
<gene>
    <name evidence="1" type="primary">MBD2_0</name>
    <name evidence="1" type="ORF">Zm00014a_030321</name>
</gene>
<dbReference type="ExpressionAtlas" id="A0A317YHU9">
    <property type="expression patterns" value="baseline and differential"/>
</dbReference>
<name>A0A317YHU9_MAIZE</name>
<sequence length="249" mass="28284">MPARSVSRSTHTEWPVFKVVLILSSWLNETINVWMFIDLLGFMLFFDLTLVHLGQYFTKVSEIQKVLDIADERSLIDIIFFCYLGCNARVNIVAISSIRICEPDYFLLSPVLDFNFKGLNLEMIFFILYVRSFLQENPEYVAQGVTLAQFSFQIPRPLRQDYVKKKPKLINASDEASTITSKSSEPDEVNPIAWAVPTKHEGDASEEASLADETLASEVVLTRKRKIGSSLSVEPNHLSDELEPKLEDA</sequence>
<accession>A0A317YHU9</accession>
<proteinExistence type="predicted"/>